<protein>
    <submittedName>
        <fullName evidence="1">Uncharacterized protein</fullName>
    </submittedName>
</protein>
<proteinExistence type="predicted"/>
<name>A0ABU6IW24_9ACTN</name>
<organism evidence="1 2">
    <name type="scientific">Adlercreutzia shanghongiae</name>
    <dbReference type="NCBI Taxonomy" id="3111773"/>
    <lineage>
        <taxon>Bacteria</taxon>
        <taxon>Bacillati</taxon>
        <taxon>Actinomycetota</taxon>
        <taxon>Coriobacteriia</taxon>
        <taxon>Eggerthellales</taxon>
        <taxon>Eggerthellaceae</taxon>
        <taxon>Adlercreutzia</taxon>
    </lineage>
</organism>
<comment type="caution">
    <text evidence="1">The sequence shown here is derived from an EMBL/GenBank/DDBJ whole genome shotgun (WGS) entry which is preliminary data.</text>
</comment>
<accession>A0ABU6IW24</accession>
<keyword evidence="2" id="KW-1185">Reference proteome</keyword>
<sequence>MTKEEFDLLRNLILLQLGKIEEAGTLEAAKNLTRELIETIEKH</sequence>
<reference evidence="1 2" key="1">
    <citation type="submission" date="2024-01" db="EMBL/GenBank/DDBJ databases">
        <title>novel species in genus Adlercreutzia.</title>
        <authorList>
            <person name="Liu X."/>
        </authorList>
    </citation>
    <scope>NUCLEOTIDE SEQUENCE [LARGE SCALE GENOMIC DNA]</scope>
    <source>
        <strain evidence="1 2">R22</strain>
    </source>
</reference>
<evidence type="ECO:0000313" key="2">
    <source>
        <dbReference type="Proteomes" id="UP001343724"/>
    </source>
</evidence>
<dbReference type="EMBL" id="JAYMFH010000001">
    <property type="protein sequence ID" value="MEC4294033.1"/>
    <property type="molecule type" value="Genomic_DNA"/>
</dbReference>
<gene>
    <name evidence="1" type="ORF">VJ920_01750</name>
</gene>
<evidence type="ECO:0000313" key="1">
    <source>
        <dbReference type="EMBL" id="MEC4294033.1"/>
    </source>
</evidence>
<dbReference type="RefSeq" id="WP_326454273.1">
    <property type="nucleotide sequence ID" value="NZ_JAYMFH010000001.1"/>
</dbReference>
<dbReference type="Proteomes" id="UP001343724">
    <property type="component" value="Unassembled WGS sequence"/>
</dbReference>